<feature type="transmembrane region" description="Helical" evidence="5">
    <location>
        <begin position="440"/>
        <end position="461"/>
    </location>
</feature>
<feature type="transmembrane region" description="Helical" evidence="5">
    <location>
        <begin position="91"/>
        <end position="109"/>
    </location>
</feature>
<sequence length="479" mass="47593">MSTASPSPTTAGPRWRDLAGGGRAPLLALILLGDWLVAADALVTTTLMPSVGASLSGFAWFGWTTSAFLTGTVVAGASAGWLSERIGLRNAMALSGLVLTIGCLMSAAAPDMGWFIAGRVFQGAAGGWVAGLTYVVMATAFPQAMLPRLFALANSVWGVATLLGPLIGGIFADAGWWRGVFWLFAAQAALFGLATLWLIPRRASGEEHGGVPVGALVLLTLAIASVSAAGVIEAVPVAAGLFAGGVALLAAAILRDLRSPHGLLPASVKGRGSPLRAAYAVYFATTAAGVAFSLYGPTLLRATLGLSGLAAGYVVAAEAVAWTTVAIAISGAGQQWQRRWLVGGPVLILAGVAMQAVVLGGGSMVAVILSGLLLGTGFGACYPFLGQRVMAMLSAAETTRGSAAIAGVRGAGGAVGAAVASLAANAAGFATGLSPATAPMVALAAFGASLPFALWSVAAAIRVVRARADQAAAGLTAAA</sequence>
<dbReference type="PANTHER" id="PTHR23501">
    <property type="entry name" value="MAJOR FACILITATOR SUPERFAMILY"/>
    <property type="match status" value="1"/>
</dbReference>
<dbReference type="PROSITE" id="PS50850">
    <property type="entry name" value="MFS"/>
    <property type="match status" value="1"/>
</dbReference>
<dbReference type="Pfam" id="PF07690">
    <property type="entry name" value="MFS_1"/>
    <property type="match status" value="1"/>
</dbReference>
<gene>
    <name evidence="7" type="ORF">ACFQ1E_04930</name>
</gene>
<evidence type="ECO:0000259" key="6">
    <source>
        <dbReference type="PROSITE" id="PS50850"/>
    </source>
</evidence>
<dbReference type="PANTHER" id="PTHR23501:SF154">
    <property type="entry name" value="MULTIDRUG-EFFLUX TRANSPORTER RV1634-RELATED"/>
    <property type="match status" value="1"/>
</dbReference>
<name>A0ABW3H5P6_9SPHN</name>
<keyword evidence="3 5" id="KW-1133">Transmembrane helix</keyword>
<evidence type="ECO:0000256" key="3">
    <source>
        <dbReference type="ARBA" id="ARBA00022989"/>
    </source>
</evidence>
<evidence type="ECO:0000256" key="2">
    <source>
        <dbReference type="ARBA" id="ARBA00022692"/>
    </source>
</evidence>
<feature type="transmembrane region" description="Helical" evidence="5">
    <location>
        <begin position="364"/>
        <end position="385"/>
    </location>
</feature>
<comment type="subcellular location">
    <subcellularLocation>
        <location evidence="1">Membrane</location>
        <topology evidence="1">Multi-pass membrane protein</topology>
    </subcellularLocation>
</comment>
<dbReference type="SUPFAM" id="SSF103473">
    <property type="entry name" value="MFS general substrate transporter"/>
    <property type="match status" value="1"/>
</dbReference>
<feature type="domain" description="Major facilitator superfamily (MFS) profile" evidence="6">
    <location>
        <begin position="26"/>
        <end position="471"/>
    </location>
</feature>
<feature type="transmembrane region" description="Helical" evidence="5">
    <location>
        <begin position="26"/>
        <end position="48"/>
    </location>
</feature>
<feature type="transmembrane region" description="Helical" evidence="5">
    <location>
        <begin position="277"/>
        <end position="296"/>
    </location>
</feature>
<feature type="transmembrane region" description="Helical" evidence="5">
    <location>
        <begin position="115"/>
        <end position="137"/>
    </location>
</feature>
<evidence type="ECO:0000256" key="1">
    <source>
        <dbReference type="ARBA" id="ARBA00004141"/>
    </source>
</evidence>
<dbReference type="EMBL" id="JBHTJG010000002">
    <property type="protein sequence ID" value="MFD0945675.1"/>
    <property type="molecule type" value="Genomic_DNA"/>
</dbReference>
<evidence type="ECO:0000313" key="7">
    <source>
        <dbReference type="EMBL" id="MFD0945675.1"/>
    </source>
</evidence>
<dbReference type="Proteomes" id="UP001596977">
    <property type="component" value="Unassembled WGS sequence"/>
</dbReference>
<feature type="transmembrane region" description="Helical" evidence="5">
    <location>
        <begin position="406"/>
        <end position="428"/>
    </location>
</feature>
<keyword evidence="2 5" id="KW-0812">Transmembrane</keyword>
<evidence type="ECO:0000256" key="4">
    <source>
        <dbReference type="ARBA" id="ARBA00023136"/>
    </source>
</evidence>
<evidence type="ECO:0000313" key="8">
    <source>
        <dbReference type="Proteomes" id="UP001596977"/>
    </source>
</evidence>
<dbReference type="InterPro" id="IPR011701">
    <property type="entry name" value="MFS"/>
</dbReference>
<feature type="transmembrane region" description="Helical" evidence="5">
    <location>
        <begin position="340"/>
        <end position="358"/>
    </location>
</feature>
<keyword evidence="8" id="KW-1185">Reference proteome</keyword>
<dbReference type="InterPro" id="IPR020846">
    <property type="entry name" value="MFS_dom"/>
</dbReference>
<proteinExistence type="predicted"/>
<feature type="transmembrane region" description="Helical" evidence="5">
    <location>
        <begin position="238"/>
        <end position="257"/>
    </location>
</feature>
<accession>A0ABW3H5P6</accession>
<keyword evidence="4 5" id="KW-0472">Membrane</keyword>
<protein>
    <submittedName>
        <fullName evidence="7">MFS transporter</fullName>
    </submittedName>
</protein>
<reference evidence="8" key="1">
    <citation type="journal article" date="2019" name="Int. J. Syst. Evol. Microbiol.">
        <title>The Global Catalogue of Microorganisms (GCM) 10K type strain sequencing project: providing services to taxonomists for standard genome sequencing and annotation.</title>
        <authorList>
            <consortium name="The Broad Institute Genomics Platform"/>
            <consortium name="The Broad Institute Genome Sequencing Center for Infectious Disease"/>
            <person name="Wu L."/>
            <person name="Ma J."/>
        </authorList>
    </citation>
    <scope>NUCLEOTIDE SEQUENCE [LARGE SCALE GENOMIC DNA]</scope>
    <source>
        <strain evidence="8">CCUG 62982</strain>
    </source>
</reference>
<dbReference type="RefSeq" id="WP_264943518.1">
    <property type="nucleotide sequence ID" value="NZ_JAPDRA010000002.1"/>
</dbReference>
<comment type="caution">
    <text evidence="7">The sequence shown here is derived from an EMBL/GenBank/DDBJ whole genome shotgun (WGS) entry which is preliminary data.</text>
</comment>
<feature type="transmembrane region" description="Helical" evidence="5">
    <location>
        <begin position="211"/>
        <end position="232"/>
    </location>
</feature>
<feature type="transmembrane region" description="Helical" evidence="5">
    <location>
        <begin position="60"/>
        <end position="82"/>
    </location>
</feature>
<dbReference type="Gene3D" id="1.20.1250.20">
    <property type="entry name" value="MFS general substrate transporter like domains"/>
    <property type="match status" value="1"/>
</dbReference>
<dbReference type="InterPro" id="IPR036259">
    <property type="entry name" value="MFS_trans_sf"/>
</dbReference>
<feature type="transmembrane region" description="Helical" evidence="5">
    <location>
        <begin position="308"/>
        <end position="328"/>
    </location>
</feature>
<feature type="transmembrane region" description="Helical" evidence="5">
    <location>
        <begin position="149"/>
        <end position="168"/>
    </location>
</feature>
<organism evidence="7 8">
    <name type="scientific">Sphingomonas canadensis</name>
    <dbReference type="NCBI Taxonomy" id="1219257"/>
    <lineage>
        <taxon>Bacteria</taxon>
        <taxon>Pseudomonadati</taxon>
        <taxon>Pseudomonadota</taxon>
        <taxon>Alphaproteobacteria</taxon>
        <taxon>Sphingomonadales</taxon>
        <taxon>Sphingomonadaceae</taxon>
        <taxon>Sphingomonas</taxon>
    </lineage>
</organism>
<evidence type="ECO:0000256" key="5">
    <source>
        <dbReference type="SAM" id="Phobius"/>
    </source>
</evidence>
<feature type="transmembrane region" description="Helical" evidence="5">
    <location>
        <begin position="180"/>
        <end position="199"/>
    </location>
</feature>